<comment type="caution">
    <text evidence="3">The sequence shown here is derived from an EMBL/GenBank/DDBJ whole genome shotgun (WGS) entry which is preliminary data.</text>
</comment>
<gene>
    <name evidence="3" type="ORF">PR003_g27981</name>
</gene>
<keyword evidence="4" id="KW-1185">Reference proteome</keyword>
<dbReference type="Pfam" id="PF20681">
    <property type="entry name" value="DUF6818"/>
    <property type="match status" value="1"/>
</dbReference>
<sequence length="817" mass="89879">MGADDLEPEVAGSPHQKKAKTSKDTMLVGSSLPWLRSGRSFTHPLVVEAATIQVEALSAFQLVPLDPAHKTQSVVSSQRTVTEPSSPASPTPTHGTTEAFASPSPCSSQATTVGPWTPQRGRVPIDDPCFRGRAIPSWFSEVYESDGYDTDALRIISRIPRVSVPSTPSSRTSSPGFEMTGDTTLHSARDEWVPDVWPADVKLLSGQHNPRNWKFTRVPTGVRGGVGCGCAVRCTALTCLNARQSRFCNESNCAFAESSSFEISPPPVQISSFVGNHTKMARRGRRPGYHNYSTNELMLLCTVADKHKPLGRNMWEAVALEYNSRRSRNWLERDYDSLRRKFRNLYGKPKPTGNNGEIPPKLRPIALAHESQWAIEKKGGAHTSHDGFDRGEDDAHLLRDVDVALNPTEGDEPAAGADTGEEERPLNSASEDEAEEEEESQAFSEDFTQFAQGSPRESQQGSSTARGTIITRMGNFDASLGSEVWSEDEDASASQDAAPDGDIEGGGTAVDRGGAPPDEVDGREQEPTVSPNTAVPADAVGLGAVTTPTTSSRTRLTLGTAPSPRTTIAKTKSAGRPKGAKSPSVAPRPTYASPDGPPLSRDPTRAVEDAQEMSRNRKKNTASNRLGGCDLRVMRDNLDELTNRSSVAGDKRDAPESSRVGATYASNKRARARKRLDELRKDLDDAEEKTAVAGNEMMQILVFMREDADRRAETEDRRRREDREAQLSAERKEREERELLRREEAVAAEVRRCQEVDEARAIREDQLRKEAKVAAEERLRYEERLERDRVESRERHEQLMLLIATMQRGNQQGSCNL</sequence>
<evidence type="ECO:0000256" key="1">
    <source>
        <dbReference type="SAM" id="MobiDB-lite"/>
    </source>
</evidence>
<dbReference type="Proteomes" id="UP000434957">
    <property type="component" value="Unassembled WGS sequence"/>
</dbReference>
<feature type="compositionally biased region" description="Low complexity" evidence="1">
    <location>
        <begin position="80"/>
        <end position="97"/>
    </location>
</feature>
<feature type="region of interest" description="Disordered" evidence="1">
    <location>
        <begin position="709"/>
        <end position="735"/>
    </location>
</feature>
<evidence type="ECO:0000259" key="2">
    <source>
        <dbReference type="Pfam" id="PF20681"/>
    </source>
</evidence>
<feature type="compositionally biased region" description="Basic and acidic residues" evidence="1">
    <location>
        <begin position="602"/>
        <end position="615"/>
    </location>
</feature>
<feature type="compositionally biased region" description="Basic and acidic residues" evidence="1">
    <location>
        <begin position="632"/>
        <end position="642"/>
    </location>
</feature>
<feature type="compositionally biased region" description="Polar residues" evidence="1">
    <location>
        <begin position="449"/>
        <end position="466"/>
    </location>
</feature>
<accession>A0A6A4BU96</accession>
<evidence type="ECO:0000313" key="3">
    <source>
        <dbReference type="EMBL" id="KAE9280376.1"/>
    </source>
</evidence>
<feature type="region of interest" description="Disordered" evidence="1">
    <location>
        <begin position="73"/>
        <end position="124"/>
    </location>
</feature>
<feature type="compositionally biased region" description="Polar residues" evidence="1">
    <location>
        <begin position="104"/>
        <end position="114"/>
    </location>
</feature>
<feature type="region of interest" description="Disordered" evidence="1">
    <location>
        <begin position="1"/>
        <end position="26"/>
    </location>
</feature>
<name>A0A6A4BU96_9STRA</name>
<dbReference type="AlphaFoldDB" id="A0A6A4BU96"/>
<dbReference type="EMBL" id="QXFT01004084">
    <property type="protein sequence ID" value="KAE9280376.1"/>
    <property type="molecule type" value="Genomic_DNA"/>
</dbReference>
<feature type="domain" description="DUF6818" evidence="2">
    <location>
        <begin position="309"/>
        <end position="393"/>
    </location>
</feature>
<dbReference type="PANTHER" id="PTHR34409:SF1">
    <property type="entry name" value="MYB-LIKE DOMAIN-CONTAINING PROTEIN"/>
    <property type="match status" value="1"/>
</dbReference>
<feature type="region of interest" description="Disordered" evidence="1">
    <location>
        <begin position="406"/>
        <end position="672"/>
    </location>
</feature>
<organism evidence="3 4">
    <name type="scientific">Phytophthora rubi</name>
    <dbReference type="NCBI Taxonomy" id="129364"/>
    <lineage>
        <taxon>Eukaryota</taxon>
        <taxon>Sar</taxon>
        <taxon>Stramenopiles</taxon>
        <taxon>Oomycota</taxon>
        <taxon>Peronosporomycetes</taxon>
        <taxon>Peronosporales</taxon>
        <taxon>Peronosporaceae</taxon>
        <taxon>Phytophthora</taxon>
    </lineage>
</organism>
<dbReference type="PANTHER" id="PTHR34409">
    <property type="entry name" value="SET DOMAIN-CONTAINING PROTEIN"/>
    <property type="match status" value="1"/>
</dbReference>
<feature type="compositionally biased region" description="Low complexity" evidence="1">
    <location>
        <begin position="546"/>
        <end position="560"/>
    </location>
</feature>
<evidence type="ECO:0000313" key="4">
    <source>
        <dbReference type="Proteomes" id="UP000434957"/>
    </source>
</evidence>
<dbReference type="InterPro" id="IPR049203">
    <property type="entry name" value="DUF6818"/>
</dbReference>
<feature type="compositionally biased region" description="Acidic residues" evidence="1">
    <location>
        <begin position="430"/>
        <end position="440"/>
    </location>
</feature>
<proteinExistence type="predicted"/>
<protein>
    <recommendedName>
        <fullName evidence="2">DUF6818 domain-containing protein</fullName>
    </recommendedName>
</protein>
<reference evidence="3 4" key="1">
    <citation type="submission" date="2018-08" db="EMBL/GenBank/DDBJ databases">
        <title>Genomic investigation of the strawberry pathogen Phytophthora fragariae indicates pathogenicity is determined by transcriptional variation in three key races.</title>
        <authorList>
            <person name="Adams T.M."/>
            <person name="Armitage A.D."/>
            <person name="Sobczyk M.K."/>
            <person name="Bates H.J."/>
            <person name="Dunwell J.M."/>
            <person name="Nellist C.F."/>
            <person name="Harrison R.J."/>
        </authorList>
    </citation>
    <scope>NUCLEOTIDE SEQUENCE [LARGE SCALE GENOMIC DNA]</scope>
    <source>
        <strain evidence="3 4">SCRP333</strain>
    </source>
</reference>